<reference evidence="1" key="2">
    <citation type="journal article" date="2015" name="Fish Shellfish Immunol.">
        <title>Early steps in the European eel (Anguilla anguilla)-Vibrio vulnificus interaction in the gills: Role of the RtxA13 toxin.</title>
        <authorList>
            <person name="Callol A."/>
            <person name="Pajuelo D."/>
            <person name="Ebbesson L."/>
            <person name="Teles M."/>
            <person name="MacKenzie S."/>
            <person name="Amaro C."/>
        </authorList>
    </citation>
    <scope>NUCLEOTIDE SEQUENCE</scope>
</reference>
<proteinExistence type="predicted"/>
<organism evidence="1">
    <name type="scientific">Anguilla anguilla</name>
    <name type="common">European freshwater eel</name>
    <name type="synonym">Muraena anguilla</name>
    <dbReference type="NCBI Taxonomy" id="7936"/>
    <lineage>
        <taxon>Eukaryota</taxon>
        <taxon>Metazoa</taxon>
        <taxon>Chordata</taxon>
        <taxon>Craniata</taxon>
        <taxon>Vertebrata</taxon>
        <taxon>Euteleostomi</taxon>
        <taxon>Actinopterygii</taxon>
        <taxon>Neopterygii</taxon>
        <taxon>Teleostei</taxon>
        <taxon>Anguilliformes</taxon>
        <taxon>Anguillidae</taxon>
        <taxon>Anguilla</taxon>
    </lineage>
</organism>
<dbReference type="EMBL" id="GBXM01101622">
    <property type="protein sequence ID" value="JAH06955.1"/>
    <property type="molecule type" value="Transcribed_RNA"/>
</dbReference>
<reference evidence="1" key="1">
    <citation type="submission" date="2014-11" db="EMBL/GenBank/DDBJ databases">
        <authorList>
            <person name="Amaro Gonzalez C."/>
        </authorList>
    </citation>
    <scope>NUCLEOTIDE SEQUENCE</scope>
</reference>
<sequence length="10" mass="956">MGNSLSGSGF</sequence>
<accession>A0A0E9PS98</accession>
<evidence type="ECO:0000313" key="1">
    <source>
        <dbReference type="EMBL" id="JAH06955.1"/>
    </source>
</evidence>
<protein>
    <submittedName>
        <fullName evidence="1">Uncharacterized protein</fullName>
    </submittedName>
</protein>
<name>A0A0E9PS98_ANGAN</name>